<evidence type="ECO:0008006" key="4">
    <source>
        <dbReference type="Google" id="ProtNLM"/>
    </source>
</evidence>
<feature type="chain" id="PRO_5037840435" description="DNRLRE domain-containing protein" evidence="1">
    <location>
        <begin position="28"/>
        <end position="955"/>
    </location>
</feature>
<keyword evidence="1" id="KW-0732">Signal</keyword>
<sequence>MRRPVTTVLSVAVTTALLASAVGPASASDPEPEAPDVTCAASAADSAEASTIATACARDVEVVGERTQWNTVYAQPDGTMRLDVSALAVRTDVTGSWGDIDTTVVEGDSGLTVAAPVRPMVFSDGTDGMPLARIERDGHELTFDVPFDLPAPAAEGDQITYDEVLPGVDLVVTVNDDATGFSEVLRVESPEAAADPRLAALSFPVETTDGLTLEEEAGGFVALDDAGEQVFSSPTPAMWDSRRVAPLPSFAARAARLPGASEASVDAVGGEVVDLERSPSAQSQVSYLPVSMGEDGVAITPDTGMIEDDATVWPVYIDPAISGSLNDWSAVRDVYGQSYRFNPDEGVGLCDRGTTTTCSATFRSRLLFKFGGLSSIGAMEPGHILGATFAAVGTHSYDCTPREVTAYRVDNWDSSTPWPGGANWIPQSTLVAATKSTCAGSPVRWLEFSAHEAGRAVASANSSQLTMGIAVNEGSMAWWKRFRNDAGLSISYNRPPVLPVDVKITSDPPSKCVMGAGRPYLRSDEPVLHAVLSDPDGQAVQANVDVYAAGTSNPILWHARPAAQASGVAQTIRLGGMKGANGKTFRVQINGVDPNVTGGPAVACEMTIDTQAPGAPTVAPVAVGSQPVYAADTPAGGIGKTGSFRLGPGTATDILSYKYSLNSSALDKTASGATPTIALTPTSTGSQVLYVQSVDRAGWTSPTQTFRFSVAYPTQTIWTLDETTGTTAASSDDAGTSYPLTLGGAITRVDGPMAETGWSAADRALVLGAPGATVTSARAPVVTNDSFGVQAIVRTDVVDGSATVLSQDGTATAGFDLGLRPCADGVGSCWAFEVAQSDSATAGVTRALTATKVQSGVWTLVGGALKAPQGTTPGSVSVWSCTLGTPSSDVVEIPRTQSWAAAGTFRVGATKTAGSAGWTGAVSEVRTRTGVFDTESMRRLCEPAAQLAVPTATTY</sequence>
<dbReference type="Proteomes" id="UP000642125">
    <property type="component" value="Unassembled WGS sequence"/>
</dbReference>
<dbReference type="EMBL" id="BONO01000001">
    <property type="protein sequence ID" value="GIG34833.1"/>
    <property type="molecule type" value="Genomic_DNA"/>
</dbReference>
<comment type="caution">
    <text evidence="2">The sequence shown here is derived from an EMBL/GenBank/DDBJ whole genome shotgun (WGS) entry which is preliminary data.</text>
</comment>
<feature type="signal peptide" evidence="1">
    <location>
        <begin position="1"/>
        <end position="27"/>
    </location>
</feature>
<accession>A0A919P823</accession>
<evidence type="ECO:0000313" key="2">
    <source>
        <dbReference type="EMBL" id="GIG34833.1"/>
    </source>
</evidence>
<protein>
    <recommendedName>
        <fullName evidence="4">DNRLRE domain-containing protein</fullName>
    </recommendedName>
</protein>
<dbReference type="AlphaFoldDB" id="A0A919P823"/>
<keyword evidence="3" id="KW-1185">Reference proteome</keyword>
<evidence type="ECO:0000313" key="3">
    <source>
        <dbReference type="Proteomes" id="UP000642125"/>
    </source>
</evidence>
<reference evidence="2" key="1">
    <citation type="submission" date="2021-01" db="EMBL/GenBank/DDBJ databases">
        <title>Whole genome shotgun sequence of Cellulomonas pakistanensis NBRC 110800.</title>
        <authorList>
            <person name="Komaki H."/>
            <person name="Tamura T."/>
        </authorList>
    </citation>
    <scope>NUCLEOTIDE SEQUENCE</scope>
    <source>
        <strain evidence="2">NBRC 110800</strain>
    </source>
</reference>
<dbReference type="Gene3D" id="2.60.120.200">
    <property type="match status" value="1"/>
</dbReference>
<organism evidence="2 3">
    <name type="scientific">Cellulomonas pakistanensis</name>
    <dbReference type="NCBI Taxonomy" id="992287"/>
    <lineage>
        <taxon>Bacteria</taxon>
        <taxon>Bacillati</taxon>
        <taxon>Actinomycetota</taxon>
        <taxon>Actinomycetes</taxon>
        <taxon>Micrococcales</taxon>
        <taxon>Cellulomonadaceae</taxon>
        <taxon>Cellulomonas</taxon>
    </lineage>
</organism>
<dbReference type="RefSeq" id="WP_203666868.1">
    <property type="nucleotide sequence ID" value="NZ_BONO01000001.1"/>
</dbReference>
<name>A0A919P823_9CELL</name>
<evidence type="ECO:0000256" key="1">
    <source>
        <dbReference type="SAM" id="SignalP"/>
    </source>
</evidence>
<gene>
    <name evidence="2" type="ORF">Cpa01nite_02140</name>
</gene>
<proteinExistence type="predicted"/>